<dbReference type="PANTHER" id="PTHR19139">
    <property type="entry name" value="AQUAPORIN TRANSPORTER"/>
    <property type="match status" value="1"/>
</dbReference>
<dbReference type="Gene3D" id="1.20.1080.10">
    <property type="entry name" value="Glycerol uptake facilitator protein"/>
    <property type="match status" value="1"/>
</dbReference>
<evidence type="ECO:0000256" key="3">
    <source>
        <dbReference type="ARBA" id="ARBA00022448"/>
    </source>
</evidence>
<evidence type="ECO:0000256" key="9">
    <source>
        <dbReference type="SAM" id="Phobius"/>
    </source>
</evidence>
<keyword evidence="4" id="KW-1003">Cell membrane</keyword>
<organism evidence="10 11">
    <name type="scientific">Heterorhabditis bacteriophora</name>
    <name type="common">Entomopathogenic nematode worm</name>
    <dbReference type="NCBI Taxonomy" id="37862"/>
    <lineage>
        <taxon>Eukaryota</taxon>
        <taxon>Metazoa</taxon>
        <taxon>Ecdysozoa</taxon>
        <taxon>Nematoda</taxon>
        <taxon>Chromadorea</taxon>
        <taxon>Rhabditida</taxon>
        <taxon>Rhabditina</taxon>
        <taxon>Rhabditomorpha</taxon>
        <taxon>Strongyloidea</taxon>
        <taxon>Heterorhabditidae</taxon>
        <taxon>Heterorhabditis</taxon>
    </lineage>
</organism>
<accession>A0A1I7XNH4</accession>
<evidence type="ECO:0000256" key="6">
    <source>
        <dbReference type="ARBA" id="ARBA00022989"/>
    </source>
</evidence>
<evidence type="ECO:0000256" key="8">
    <source>
        <dbReference type="RuleBase" id="RU000477"/>
    </source>
</evidence>
<dbReference type="Pfam" id="PF00230">
    <property type="entry name" value="MIP"/>
    <property type="match status" value="1"/>
</dbReference>
<evidence type="ECO:0000256" key="7">
    <source>
        <dbReference type="ARBA" id="ARBA00023136"/>
    </source>
</evidence>
<dbReference type="AlphaFoldDB" id="A0A1I7XNH4"/>
<dbReference type="PROSITE" id="PS00221">
    <property type="entry name" value="MIP"/>
    <property type="match status" value="1"/>
</dbReference>
<keyword evidence="10" id="KW-1185">Reference proteome</keyword>
<keyword evidence="5 8" id="KW-0812">Transmembrane</keyword>
<dbReference type="InterPro" id="IPR023271">
    <property type="entry name" value="Aquaporin-like"/>
</dbReference>
<dbReference type="PANTHER" id="PTHR19139:SF199">
    <property type="entry name" value="MIP17260P"/>
    <property type="match status" value="1"/>
</dbReference>
<dbReference type="InterPro" id="IPR034294">
    <property type="entry name" value="Aquaporin_transptr"/>
</dbReference>
<dbReference type="Proteomes" id="UP000095283">
    <property type="component" value="Unplaced"/>
</dbReference>
<evidence type="ECO:0000313" key="11">
    <source>
        <dbReference type="WBParaSite" id="Hba_19289"/>
    </source>
</evidence>
<proteinExistence type="inferred from homology"/>
<evidence type="ECO:0000256" key="1">
    <source>
        <dbReference type="ARBA" id="ARBA00004651"/>
    </source>
</evidence>
<feature type="transmembrane region" description="Helical" evidence="9">
    <location>
        <begin position="12"/>
        <end position="38"/>
    </location>
</feature>
<dbReference type="GO" id="GO:0005886">
    <property type="term" value="C:plasma membrane"/>
    <property type="evidence" value="ECO:0007669"/>
    <property type="project" value="UniProtKB-SubCell"/>
</dbReference>
<protein>
    <submittedName>
        <fullName evidence="11">Aquaporin</fullName>
    </submittedName>
</protein>
<dbReference type="SUPFAM" id="SSF81338">
    <property type="entry name" value="Aquaporin-like"/>
    <property type="match status" value="1"/>
</dbReference>
<dbReference type="InterPro" id="IPR000425">
    <property type="entry name" value="MIP"/>
</dbReference>
<evidence type="ECO:0000256" key="2">
    <source>
        <dbReference type="ARBA" id="ARBA00006175"/>
    </source>
</evidence>
<keyword evidence="7 9" id="KW-0472">Membrane</keyword>
<sequence length="148" mass="15934">MQAQAVGTHDGVLHAAFAHGVTIFVLASAFGGISGAHINPAVTIGIATIGKISPIHALMYILSQLAGGFVGALLVRAILSYKVYASIQAGATLCGMGIDWYQEIDSSEFDSLVEGVDQTIRHDERQFSRKLIHSISRMFFARDFRVVQ</sequence>
<dbReference type="WBParaSite" id="Hba_19289">
    <property type="protein sequence ID" value="Hba_19289"/>
    <property type="gene ID" value="Hba_19289"/>
</dbReference>
<evidence type="ECO:0000256" key="5">
    <source>
        <dbReference type="ARBA" id="ARBA00022692"/>
    </source>
</evidence>
<name>A0A1I7XNH4_HETBA</name>
<keyword evidence="6 9" id="KW-1133">Transmembrane helix</keyword>
<dbReference type="GO" id="GO:0015250">
    <property type="term" value="F:water channel activity"/>
    <property type="evidence" value="ECO:0007669"/>
    <property type="project" value="TreeGrafter"/>
</dbReference>
<dbReference type="InterPro" id="IPR022357">
    <property type="entry name" value="MIP_CS"/>
</dbReference>
<keyword evidence="3 8" id="KW-0813">Transport</keyword>
<dbReference type="PRINTS" id="PR00783">
    <property type="entry name" value="MINTRINSICP"/>
</dbReference>
<reference evidence="11" key="1">
    <citation type="submission" date="2016-11" db="UniProtKB">
        <authorList>
            <consortium name="WormBaseParasite"/>
        </authorList>
    </citation>
    <scope>IDENTIFICATION</scope>
</reference>
<feature type="transmembrane region" description="Helical" evidence="9">
    <location>
        <begin position="58"/>
        <end position="79"/>
    </location>
</feature>
<comment type="subcellular location">
    <subcellularLocation>
        <location evidence="1">Cell membrane</location>
        <topology evidence="1">Multi-pass membrane protein</topology>
    </subcellularLocation>
</comment>
<comment type="similarity">
    <text evidence="2 8">Belongs to the MIP/aquaporin (TC 1.A.8) family.</text>
</comment>
<evidence type="ECO:0000313" key="10">
    <source>
        <dbReference type="Proteomes" id="UP000095283"/>
    </source>
</evidence>
<evidence type="ECO:0000256" key="4">
    <source>
        <dbReference type="ARBA" id="ARBA00022475"/>
    </source>
</evidence>